<dbReference type="PANTHER" id="PTHR43359">
    <property type="entry name" value="FORMATE HYDROGENLYASE SUBUNIT 4"/>
    <property type="match status" value="1"/>
</dbReference>
<dbReference type="AlphaFoldDB" id="A0AAF0IBC6"/>
<reference evidence="6" key="1">
    <citation type="journal article" date="2017" name="Nature">
        <title>Asgard archaea illuminate the origin of eukaryotic cellular complexity.</title>
        <authorList>
            <person name="Zaremba-Niedzwiedzka K."/>
            <person name="Caceres E.F."/>
            <person name="Saw J.H."/>
            <person name="Backstrom D."/>
            <person name="Juzokaite L."/>
            <person name="Vancaester E."/>
            <person name="Seitz K.W."/>
            <person name="Anantharaman K."/>
            <person name="Starnawski P."/>
            <person name="Kjeldsen K.U."/>
            <person name="Scott M.B."/>
            <person name="Nunoura T."/>
            <person name="Banfield J.F."/>
            <person name="Schramm A."/>
            <person name="Baker B.J."/>
            <person name="Spang A."/>
            <person name="Ettema T.J.G."/>
        </authorList>
    </citation>
    <scope>NUCLEOTIDE SEQUENCE</scope>
    <source>
        <strain evidence="6">LCB_4</strain>
    </source>
</reference>
<dbReference type="InterPro" id="IPR052561">
    <property type="entry name" value="ComplexI_Subunit1"/>
</dbReference>
<keyword evidence="2 5" id="KW-0812">Transmembrane</keyword>
<feature type="transmembrane region" description="Helical" evidence="5">
    <location>
        <begin position="181"/>
        <end position="201"/>
    </location>
</feature>
<organism evidence="6 7">
    <name type="scientific">Odinarchaeota yellowstonii (strain LCB_4)</name>
    <dbReference type="NCBI Taxonomy" id="1841599"/>
    <lineage>
        <taxon>Archaea</taxon>
        <taxon>Promethearchaeati</taxon>
        <taxon>Candidatus Odinarchaeota</taxon>
        <taxon>Candidatus Odinarchaeia</taxon>
        <taxon>Candidatus Odinarchaeales</taxon>
        <taxon>Candidatus Odinarchaeaceae</taxon>
        <taxon>Candidatus Odinarchaeum</taxon>
    </lineage>
</organism>
<feature type="transmembrane region" description="Helical" evidence="5">
    <location>
        <begin position="77"/>
        <end position="98"/>
    </location>
</feature>
<keyword evidence="3 5" id="KW-1133">Transmembrane helix</keyword>
<reference evidence="6" key="2">
    <citation type="journal article" date="2022" name="Nat. Microbiol.">
        <title>A closed Candidatus Odinarchaeum chromosome exposes Asgard archaeal viruses.</title>
        <authorList>
            <person name="Tamarit D."/>
            <person name="Caceres E.F."/>
            <person name="Krupovic M."/>
            <person name="Nijland R."/>
            <person name="Eme L."/>
            <person name="Robinson N.P."/>
            <person name="Ettema T.J.G."/>
        </authorList>
    </citation>
    <scope>NUCLEOTIDE SEQUENCE</scope>
    <source>
        <strain evidence="6">LCB_4</strain>
    </source>
</reference>
<dbReference type="GO" id="GO:0005886">
    <property type="term" value="C:plasma membrane"/>
    <property type="evidence" value="ECO:0007669"/>
    <property type="project" value="TreeGrafter"/>
</dbReference>
<proteinExistence type="predicted"/>
<keyword evidence="4 5" id="KW-0472">Membrane</keyword>
<evidence type="ECO:0000256" key="3">
    <source>
        <dbReference type="ARBA" id="ARBA00022989"/>
    </source>
</evidence>
<feature type="transmembrane region" description="Helical" evidence="5">
    <location>
        <begin position="239"/>
        <end position="256"/>
    </location>
</feature>
<feature type="transmembrane region" description="Helical" evidence="5">
    <location>
        <begin position="262"/>
        <end position="286"/>
    </location>
</feature>
<feature type="transmembrane region" description="Helical" evidence="5">
    <location>
        <begin position="6"/>
        <end position="30"/>
    </location>
</feature>
<dbReference type="Pfam" id="PF00146">
    <property type="entry name" value="NADHdh"/>
    <property type="match status" value="1"/>
</dbReference>
<evidence type="ECO:0000313" key="6">
    <source>
        <dbReference type="EMBL" id="WEU40240.1"/>
    </source>
</evidence>
<dbReference type="EMBL" id="CP091871">
    <property type="protein sequence ID" value="WEU40240.1"/>
    <property type="molecule type" value="Genomic_DNA"/>
</dbReference>
<evidence type="ECO:0000256" key="5">
    <source>
        <dbReference type="SAM" id="Phobius"/>
    </source>
</evidence>
<feature type="transmembrane region" description="Helical" evidence="5">
    <location>
        <begin position="298"/>
        <end position="317"/>
    </location>
</feature>
<feature type="transmembrane region" description="Helical" evidence="5">
    <location>
        <begin position="146"/>
        <end position="169"/>
    </location>
</feature>
<dbReference type="KEGG" id="oyw:OdinLCB4_007160"/>
<dbReference type="PANTHER" id="PTHR43359:SF1">
    <property type="entry name" value="FORMATE HYDROGENLYASE SUBUNIT 4-RELATED"/>
    <property type="match status" value="1"/>
</dbReference>
<dbReference type="InterPro" id="IPR001694">
    <property type="entry name" value="NADH_UbQ_OxRdtase_su1/FPO"/>
</dbReference>
<evidence type="ECO:0000256" key="4">
    <source>
        <dbReference type="ARBA" id="ARBA00023136"/>
    </source>
</evidence>
<comment type="subcellular location">
    <subcellularLocation>
        <location evidence="1">Membrane</location>
        <topology evidence="1">Multi-pass membrane protein</topology>
    </subcellularLocation>
</comment>
<protein>
    <submittedName>
        <fullName evidence="6">NADH-quinone oxidoreductase subunit H</fullName>
    </submittedName>
</protein>
<evidence type="ECO:0000256" key="2">
    <source>
        <dbReference type="ARBA" id="ARBA00022692"/>
    </source>
</evidence>
<sequence>MSRIVELTNIIIVAAVIPLMLLISLLAEGVDRKIYARMQRRIGPPVIQPIYDIIKLAGKERIIPVTAKKAVFISTPYIAFLFSSTALAIPVATLILGVSIPGDLILLAYMTVTVALMFIVAGAVSGNPYSSIGMSRSIIMMLAYEIPVLASLIIVAVKAGLTLSLFNIITIQVEAGAPLAFIYPSIILTAAVFLFCMPAAAEAQPFDIPAAKTEIIHGVLTEYTGLYLALFKLAKANHIMFLNILTVLLFFYPAIIPLQLDWLALIIILILSLVIRFLTVTIPRAVFARVKITQALKLYWLISGILLTASIILLGLGV</sequence>
<evidence type="ECO:0000313" key="7">
    <source>
        <dbReference type="Proteomes" id="UP000186851"/>
    </source>
</evidence>
<name>A0AAF0IBC6_ODILC</name>
<dbReference type="Proteomes" id="UP000186851">
    <property type="component" value="Chromosome"/>
</dbReference>
<accession>A0AAF0IBC6</accession>
<evidence type="ECO:0000256" key="1">
    <source>
        <dbReference type="ARBA" id="ARBA00004141"/>
    </source>
</evidence>
<gene>
    <name evidence="6" type="ORF">OdinLCB4_007160</name>
</gene>
<feature type="transmembrane region" description="Helical" evidence="5">
    <location>
        <begin position="104"/>
        <end position="125"/>
    </location>
</feature>